<dbReference type="STRING" id="1391654.AKJ09_11003"/>
<gene>
    <name evidence="1" type="ORF">AKJ09_11003</name>
</gene>
<name>A0A0K1QFZ4_9BACT</name>
<protein>
    <submittedName>
        <fullName evidence="1">Uncharacterized protein</fullName>
    </submittedName>
</protein>
<evidence type="ECO:0000313" key="1">
    <source>
        <dbReference type="EMBL" id="AKV04340.1"/>
    </source>
</evidence>
<dbReference type="KEGG" id="llu:AKJ09_11003"/>
<proteinExistence type="predicted"/>
<reference evidence="1 2" key="1">
    <citation type="submission" date="2015-08" db="EMBL/GenBank/DDBJ databases">
        <authorList>
            <person name="Babu N.S."/>
            <person name="Beckwith C.J."/>
            <person name="Beseler K.G."/>
            <person name="Brison A."/>
            <person name="Carone J.V."/>
            <person name="Caskin T.P."/>
            <person name="Diamond M."/>
            <person name="Durham M.E."/>
            <person name="Foxe J.M."/>
            <person name="Go M."/>
            <person name="Henderson B.A."/>
            <person name="Jones I.B."/>
            <person name="McGettigan J.A."/>
            <person name="Micheletti S.J."/>
            <person name="Nasrallah M.E."/>
            <person name="Ortiz D."/>
            <person name="Piller C.R."/>
            <person name="Privatt S.R."/>
            <person name="Schneider S.L."/>
            <person name="Sharp S."/>
            <person name="Smith T.C."/>
            <person name="Stanton J.D."/>
            <person name="Ullery H.E."/>
            <person name="Wilson R.J."/>
            <person name="Serrano M.G."/>
            <person name="Buck G."/>
            <person name="Lee V."/>
            <person name="Wang Y."/>
            <person name="Carvalho R."/>
            <person name="Voegtly L."/>
            <person name="Shi R."/>
            <person name="Duckworth R."/>
            <person name="Johnson A."/>
            <person name="Loviza R."/>
            <person name="Walstead R."/>
            <person name="Shah Z."/>
            <person name="Kiflezghi M."/>
            <person name="Wade K."/>
            <person name="Ball S.L."/>
            <person name="Bradley K.W."/>
            <person name="Asai D.J."/>
            <person name="Bowman C.A."/>
            <person name="Russell D.A."/>
            <person name="Pope W.H."/>
            <person name="Jacobs-Sera D."/>
            <person name="Hendrix R.W."/>
            <person name="Hatfull G.F."/>
        </authorList>
    </citation>
    <scope>NUCLEOTIDE SEQUENCE [LARGE SCALE GENOMIC DNA]</scope>
    <source>
        <strain evidence="1 2">DSM 27648</strain>
    </source>
</reference>
<sequence length="97" mass="10693">MTAPELYCFRCAEPMRRDSNGELGCAPGAMGLSKDVERALLERFATRVASSAVAPAAREAWYCPGCRSPLSAEMVCPRCEVSLHDLVFQLVELHPHR</sequence>
<organism evidence="1 2">
    <name type="scientific">Labilithrix luteola</name>
    <dbReference type="NCBI Taxonomy" id="1391654"/>
    <lineage>
        <taxon>Bacteria</taxon>
        <taxon>Pseudomonadati</taxon>
        <taxon>Myxococcota</taxon>
        <taxon>Polyangia</taxon>
        <taxon>Polyangiales</taxon>
        <taxon>Labilitrichaceae</taxon>
        <taxon>Labilithrix</taxon>
    </lineage>
</organism>
<accession>A0A0K1QFZ4</accession>
<keyword evidence="2" id="KW-1185">Reference proteome</keyword>
<dbReference type="Proteomes" id="UP000064967">
    <property type="component" value="Chromosome"/>
</dbReference>
<evidence type="ECO:0000313" key="2">
    <source>
        <dbReference type="Proteomes" id="UP000064967"/>
    </source>
</evidence>
<dbReference type="EMBL" id="CP012333">
    <property type="protein sequence ID" value="AKV04340.1"/>
    <property type="molecule type" value="Genomic_DNA"/>
</dbReference>
<dbReference type="AlphaFoldDB" id="A0A0K1QFZ4"/>